<gene>
    <name evidence="8" type="ORF">CLV51_107227</name>
</gene>
<evidence type="ECO:0000256" key="5">
    <source>
        <dbReference type="ARBA" id="ARBA00023014"/>
    </source>
</evidence>
<keyword evidence="3" id="KW-0560">Oxidoreductase</keyword>
<keyword evidence="2" id="KW-0479">Metal-binding</keyword>
<evidence type="ECO:0000256" key="1">
    <source>
        <dbReference type="ARBA" id="ARBA00022485"/>
    </source>
</evidence>
<evidence type="ECO:0000256" key="2">
    <source>
        <dbReference type="ARBA" id="ARBA00022723"/>
    </source>
</evidence>
<feature type="signal peptide" evidence="6">
    <location>
        <begin position="1"/>
        <end position="20"/>
    </location>
</feature>
<dbReference type="Proteomes" id="UP000240971">
    <property type="component" value="Unassembled WGS sequence"/>
</dbReference>
<reference evidence="8 9" key="1">
    <citation type="submission" date="2018-03" db="EMBL/GenBank/DDBJ databases">
        <title>Genomic Encyclopedia of Archaeal and Bacterial Type Strains, Phase II (KMG-II): from individual species to whole genera.</title>
        <authorList>
            <person name="Goeker M."/>
        </authorList>
    </citation>
    <scope>NUCLEOTIDE SEQUENCE [LARGE SCALE GENOMIC DNA]</scope>
    <source>
        <strain evidence="8 9">DSM 24859</strain>
    </source>
</reference>
<dbReference type="InterPro" id="IPR036188">
    <property type="entry name" value="FAD/NAD-bd_sf"/>
</dbReference>
<sequence length="683" mass="75288">MKNYMITLLCILAFNMVSFAQKNTTADICVYGGTSSGVIAAYTAAKSGKTVILIEPGKHVGGLSSGGLGYTDIGNKYAVTGLANNFYRRIGQHYGKFEQWIFEPHVAEGIFNDYLKAVKIEVLYSHRIIKAVKNRNGYIQNIVVENAEKPNSATNKTIAATVFIDCSYEGDLMAKAGVPYTVGRESNAQYGEHINGVQVPEFPANHQWTNQLPDGIDPYKIAGNPASGLLWGISTNTLQPQGSGDKAVQAYNYRICLTDDSTNLIPITKPEGYDASKYELLLRVMEKKPWTNLKLDMNWSLMPNRKTDINNKGGFSTDMIGANYRYPDASYQERKDFNKALALHNKGLLYFLGNDPEVPAFVRAEVKRWGYPKDEYTDNDHWSPQPYIREARRMIGEYVMTENNCLGKERVADGVGTGAYGMDSHNCQRLVVLDANGKAQVKNEGDVQQHGFSPYPIAYRAIVPPKTACKNLLVPVCLSASHIAYGSIRMEPVFMVLGQSSAVAATLAINTKKPVQEIDVKELQRILAVNPLADGSTPEILIDNENAAKVSITGDWKLKQLGGFGPSMLYFEGKSEDVKKVKFTPTIKEKGNYAVYIYSSKMEHESSVKHFNVFDGKQSREIFIKSADIIASGQTTGGWVALGTYDLPAGDNSFVEITNKNADGIVIADAVLFVPIRNSTAKK</sequence>
<accession>A0A2P8HCG0</accession>
<dbReference type="InterPro" id="IPR039650">
    <property type="entry name" value="HdrA-like"/>
</dbReference>
<evidence type="ECO:0000256" key="3">
    <source>
        <dbReference type="ARBA" id="ARBA00023002"/>
    </source>
</evidence>
<keyword evidence="9" id="KW-1185">Reference proteome</keyword>
<dbReference type="GO" id="GO:0046872">
    <property type="term" value="F:metal ion binding"/>
    <property type="evidence" value="ECO:0007669"/>
    <property type="project" value="UniProtKB-KW"/>
</dbReference>
<keyword evidence="6" id="KW-0732">Signal</keyword>
<dbReference type="GO" id="GO:0016491">
    <property type="term" value="F:oxidoreductase activity"/>
    <property type="evidence" value="ECO:0007669"/>
    <property type="project" value="UniProtKB-KW"/>
</dbReference>
<keyword evidence="1" id="KW-0004">4Fe-4S</keyword>
<organism evidence="8 9">
    <name type="scientific">Chitinophaga niastensis</name>
    <dbReference type="NCBI Taxonomy" id="536980"/>
    <lineage>
        <taxon>Bacteria</taxon>
        <taxon>Pseudomonadati</taxon>
        <taxon>Bacteroidota</taxon>
        <taxon>Chitinophagia</taxon>
        <taxon>Chitinophagales</taxon>
        <taxon>Chitinophagaceae</taxon>
        <taxon>Chitinophaga</taxon>
    </lineage>
</organism>
<dbReference type="GO" id="GO:0051539">
    <property type="term" value="F:4 iron, 4 sulfur cluster binding"/>
    <property type="evidence" value="ECO:0007669"/>
    <property type="project" value="UniProtKB-KW"/>
</dbReference>
<comment type="caution">
    <text evidence="8">The sequence shown here is derived from an EMBL/GenBank/DDBJ whole genome shotgun (WGS) entry which is preliminary data.</text>
</comment>
<dbReference type="EMBL" id="PYAW01000007">
    <property type="protein sequence ID" value="PSL43915.1"/>
    <property type="molecule type" value="Genomic_DNA"/>
</dbReference>
<proteinExistence type="predicted"/>
<name>A0A2P8HCG0_CHINA</name>
<keyword evidence="5" id="KW-0411">Iron-sulfur</keyword>
<feature type="chain" id="PRO_5015175466" evidence="6">
    <location>
        <begin position="21"/>
        <end position="683"/>
    </location>
</feature>
<dbReference type="OrthoDB" id="668499at2"/>
<dbReference type="RefSeq" id="WP_106530925.1">
    <property type="nucleotide sequence ID" value="NZ_PYAW01000007.1"/>
</dbReference>
<evidence type="ECO:0000256" key="6">
    <source>
        <dbReference type="SAM" id="SignalP"/>
    </source>
</evidence>
<dbReference type="Gene3D" id="3.50.50.60">
    <property type="entry name" value="FAD/NAD(P)-binding domain"/>
    <property type="match status" value="1"/>
</dbReference>
<dbReference type="AlphaFoldDB" id="A0A2P8HCG0"/>
<dbReference type="Pfam" id="PF12831">
    <property type="entry name" value="FAD_oxidored"/>
    <property type="match status" value="1"/>
</dbReference>
<protein>
    <submittedName>
        <fullName evidence="8">FAD dependent oxidoreductase</fullName>
    </submittedName>
</protein>
<dbReference type="Pfam" id="PF25275">
    <property type="entry name" value="Golvesin_C"/>
    <property type="match status" value="1"/>
</dbReference>
<evidence type="ECO:0000259" key="7">
    <source>
        <dbReference type="Pfam" id="PF25275"/>
    </source>
</evidence>
<keyword evidence="4" id="KW-0408">Iron</keyword>
<evidence type="ECO:0000256" key="4">
    <source>
        <dbReference type="ARBA" id="ARBA00023004"/>
    </source>
</evidence>
<dbReference type="PANTHER" id="PTHR43498">
    <property type="entry name" value="FERREDOXIN:COB-COM HETERODISULFIDE REDUCTASE SUBUNIT A"/>
    <property type="match status" value="1"/>
</dbReference>
<dbReference type="InterPro" id="IPR033803">
    <property type="entry name" value="CBD-like_Golvesin-Xly"/>
</dbReference>
<feature type="domain" description="Golvesin/Xly CBD-like" evidence="7">
    <location>
        <begin position="540"/>
        <end position="674"/>
    </location>
</feature>
<evidence type="ECO:0000313" key="8">
    <source>
        <dbReference type="EMBL" id="PSL43915.1"/>
    </source>
</evidence>
<dbReference type="SUPFAM" id="SSF51905">
    <property type="entry name" value="FAD/NAD(P)-binding domain"/>
    <property type="match status" value="1"/>
</dbReference>
<evidence type="ECO:0000313" key="9">
    <source>
        <dbReference type="Proteomes" id="UP000240971"/>
    </source>
</evidence>
<dbReference type="PANTHER" id="PTHR43498:SF1">
    <property type="entry name" value="COB--COM HETERODISULFIDE REDUCTASE IRON-SULFUR SUBUNIT A"/>
    <property type="match status" value="1"/>
</dbReference>